<feature type="domain" description="Cytochrome C Planctomycete-type" evidence="4">
    <location>
        <begin position="44"/>
        <end position="102"/>
    </location>
</feature>
<dbReference type="OrthoDB" id="127107at2"/>
<dbReference type="InterPro" id="IPR011429">
    <property type="entry name" value="Cyt_c_Planctomycete-type"/>
</dbReference>
<comment type="caution">
    <text evidence="5">The sequence shown here is derived from an EMBL/GenBank/DDBJ whole genome shotgun (WGS) entry which is preliminary data.</text>
</comment>
<dbReference type="Pfam" id="PF07587">
    <property type="entry name" value="PSD1"/>
    <property type="match status" value="1"/>
</dbReference>
<evidence type="ECO:0000259" key="4">
    <source>
        <dbReference type="Pfam" id="PF07635"/>
    </source>
</evidence>
<dbReference type="AlphaFoldDB" id="A0A5C6F631"/>
<dbReference type="PANTHER" id="PTHR35889">
    <property type="entry name" value="CYCLOINULO-OLIGOSACCHARIDE FRUCTANOTRANSFERASE-RELATED"/>
    <property type="match status" value="1"/>
</dbReference>
<evidence type="ECO:0000313" key="5">
    <source>
        <dbReference type="EMBL" id="TWU57153.1"/>
    </source>
</evidence>
<feature type="domain" description="DUF1553" evidence="3">
    <location>
        <begin position="671"/>
        <end position="910"/>
    </location>
</feature>
<sequence length="1116" mass="124660" precursor="true">MSHRRSAAACLLAIITCASMYADGLTPREEFFENQVRPLLVEKCMECHSEKLQESDLRLDSRELILQGGISGPAAIARNIEDSLIVKVISGDENFERMPPDEPLDNDEINILKKWVRLGMPWTSVESFAETESGDQIPLGDQVAIGKAALRHWAFQPIAKVSPPGDSNGLNTNPIDAFITARLKTENLKPNSPAERTVLARRMYFDLIGLPPTHEQLDALEHDQRADKEVLDELATTLLSSEHHGERWARYWLDLARYGDTRDWQAQAELRYPYAYTYRDYVIDSLNSDKPYDDFVRQQIAADSYTDDPSSPDLAGLGLLTVGPQFRNNKLEQIADKIDVVCRGLMGITVSCARCHDHKYDPIPTEDFYSLYGVFASTQVPDSFPVIPGKNIPPKIEAEFRDQLSVKQAELEDYKQGLKRTAEAALKKDFAIYMDGFDIMTIQKKSDIRGTVSKLKVVETAMTPLNNKLARTLTDKSLSDDSVLGPWFDGLSVSDKDFLAKRDTLIANWTSNQNLNPRIAAALKQSPPKSRTDLVVIYRDVFDSVINAWVKESRTKAKSNAKLDDADTAIRKVLFGPTGWLDLDVDQVVAASRLLGKGRKDLGDREKAITEVEATHPGAPPKAMTLVDLEKPITPFVMLRGEPNRRGDRVPRQFLRLIAGDQRKPFKDGSGRRELAEAIVAPDNPLTARVAVNRIWSRYFGTGLAMSLDDFGLRSDPPSHPELLDWLAREFMQNDWSMKWLHHTIVTSDTYRQSSAVHDDGLLADPSNRMLWRQNRRRLDFEAMRDSMLAVAGSLDLTLGGRSVKLSEVPYSNRRSVYAYVDRIELDPMLRTFDFASPTASAASRAETTIPQQALFAMNHPFVAQLCRKISGDLRHRDAANDTSRDIAAVYRRVLGREPSPEEASASSQFVRMANDVTSGDATSSGSNTSTWRYGYGPLDADTFTPLPHWTGQVYQTSEEFPDPQFKHLRLTMAGGHPGINEEFCAVRRWIAPGEGVVRITGTLKHAREGSDGIIAMIRSTDVTETFKVQQSSKETKVGRLAVKRGDAIDFVVGPGATTRADSFAWDATVEGIDGELKKQRWNSVNGFQSPPPPPLDPLAQLAQALMLTNEFLYLD</sequence>
<evidence type="ECO:0000256" key="1">
    <source>
        <dbReference type="SAM" id="SignalP"/>
    </source>
</evidence>
<proteinExistence type="predicted"/>
<reference evidence="5 6" key="1">
    <citation type="submission" date="2019-02" db="EMBL/GenBank/DDBJ databases">
        <title>Deep-cultivation of Planctomycetes and their phenomic and genomic characterization uncovers novel biology.</title>
        <authorList>
            <person name="Wiegand S."/>
            <person name="Jogler M."/>
            <person name="Boedeker C."/>
            <person name="Pinto D."/>
            <person name="Vollmers J."/>
            <person name="Rivas-Marin E."/>
            <person name="Kohn T."/>
            <person name="Peeters S.H."/>
            <person name="Heuer A."/>
            <person name="Rast P."/>
            <person name="Oberbeckmann S."/>
            <person name="Bunk B."/>
            <person name="Jeske O."/>
            <person name="Meyerdierks A."/>
            <person name="Storesund J.E."/>
            <person name="Kallscheuer N."/>
            <person name="Luecker S."/>
            <person name="Lage O.M."/>
            <person name="Pohl T."/>
            <person name="Merkel B.J."/>
            <person name="Hornburger P."/>
            <person name="Mueller R.-W."/>
            <person name="Bruemmer F."/>
            <person name="Labrenz M."/>
            <person name="Spormann A.M."/>
            <person name="Op Den Camp H."/>
            <person name="Overmann J."/>
            <person name="Amann R."/>
            <person name="Jetten M.S.M."/>
            <person name="Mascher T."/>
            <person name="Medema M.H."/>
            <person name="Devos D.P."/>
            <person name="Kaster A.-K."/>
            <person name="Ovreas L."/>
            <person name="Rohde M."/>
            <person name="Galperin M.Y."/>
            <person name="Jogler C."/>
        </authorList>
    </citation>
    <scope>NUCLEOTIDE SEQUENCE [LARGE SCALE GENOMIC DNA]</scope>
    <source>
        <strain evidence="5 6">Poly59</strain>
    </source>
</reference>
<feature type="chain" id="PRO_5022951687" evidence="1">
    <location>
        <begin position="23"/>
        <end position="1116"/>
    </location>
</feature>
<name>A0A5C6F631_9BACT</name>
<organism evidence="5 6">
    <name type="scientific">Rubripirellula reticaptiva</name>
    <dbReference type="NCBI Taxonomy" id="2528013"/>
    <lineage>
        <taxon>Bacteria</taxon>
        <taxon>Pseudomonadati</taxon>
        <taxon>Planctomycetota</taxon>
        <taxon>Planctomycetia</taxon>
        <taxon>Pirellulales</taxon>
        <taxon>Pirellulaceae</taxon>
        <taxon>Rubripirellula</taxon>
    </lineage>
</organism>
<dbReference type="EMBL" id="SJPX01000001">
    <property type="protein sequence ID" value="TWU57153.1"/>
    <property type="molecule type" value="Genomic_DNA"/>
</dbReference>
<feature type="signal peptide" evidence="1">
    <location>
        <begin position="1"/>
        <end position="22"/>
    </location>
</feature>
<keyword evidence="6" id="KW-1185">Reference proteome</keyword>
<feature type="domain" description="DUF1549" evidence="2">
    <location>
        <begin position="174"/>
        <end position="379"/>
    </location>
</feature>
<evidence type="ECO:0000259" key="3">
    <source>
        <dbReference type="Pfam" id="PF07587"/>
    </source>
</evidence>
<dbReference type="InterPro" id="IPR011444">
    <property type="entry name" value="DUF1549"/>
</dbReference>
<dbReference type="Pfam" id="PF07583">
    <property type="entry name" value="PSCyt2"/>
    <property type="match status" value="1"/>
</dbReference>
<dbReference type="InterPro" id="IPR022655">
    <property type="entry name" value="DUF1553"/>
</dbReference>
<dbReference type="Pfam" id="PF07635">
    <property type="entry name" value="PSCyt1"/>
    <property type="match status" value="1"/>
</dbReference>
<dbReference type="PANTHER" id="PTHR35889:SF3">
    <property type="entry name" value="F-BOX DOMAIN-CONTAINING PROTEIN"/>
    <property type="match status" value="1"/>
</dbReference>
<evidence type="ECO:0000259" key="2">
    <source>
        <dbReference type="Pfam" id="PF07583"/>
    </source>
</evidence>
<evidence type="ECO:0000313" key="6">
    <source>
        <dbReference type="Proteomes" id="UP000317977"/>
    </source>
</evidence>
<accession>A0A5C6F631</accession>
<dbReference type="Proteomes" id="UP000317977">
    <property type="component" value="Unassembled WGS sequence"/>
</dbReference>
<gene>
    <name evidence="5" type="ORF">Poly59_00590</name>
</gene>
<keyword evidence="1" id="KW-0732">Signal</keyword>
<dbReference type="RefSeq" id="WP_146532095.1">
    <property type="nucleotide sequence ID" value="NZ_SJPX01000001.1"/>
</dbReference>
<protein>
    <submittedName>
        <fullName evidence="5">Planctomycete cytochrome C</fullName>
    </submittedName>
</protein>